<comment type="catalytic activity">
    <reaction evidence="8">
        <text>Couples ATP hydrolysis with the unwinding of duplex DNA by translocating in the 3'-5' direction.</text>
        <dbReference type="EC" id="5.6.2.4"/>
    </reaction>
</comment>
<sequence>MRGSERDRKNLAAAKHDNLNPAQREAVTHGEGPLLVIAGPGSGKTFVLTQRVRFLTEERGVAPQSVLVLTFSRAAAREMEERYRKLCGRERTGVSFGTFHAFFFRILRTAYGYQADQVIGEEEQRALVSAVLRQKKTESGDFRSLVQNVLSEIALVKEERAELSHYYSVSCPAEQFREVYRAYERGLAELRKIDYEDMLRMCYELLKERADIREALSERYAWILVDEFQDINRLQYEVVRMLAGKRENLMIVGDDDQSIYRFRGAAPEIMLHFERDYPKASRVVLNINYRSTPEIVKTAGRLIQRNKTRFPKEITAARPSGKPVNTVVCPTPHAEADYLIREIRELVRGGARYDSIAVLYRTNLQPRLLARRLYQENIPFRMREMLPDLNEHWIARDLLAYLRLARDRAEPGDLLRIMNRPNRYIRREAVRMEGESLAGLRRHYEKSGEHWMDERLGKFAGELRRLGRMRPSEAIVYIRTEIGYDNFLKQYAEEREIEAEELFDILEEIEASAEGFPTVSAWQADGTAFSAACKARSKRTEAGDEVQLMTYHASKGLEFPTVFLLDVNEGIVPHRKANSREELEEERRMFYVAMTRARDELRILTCKTRFHRKAEESRFVREYESH</sequence>
<keyword evidence="7" id="KW-0413">Isomerase</keyword>
<feature type="domain" description="UvrD-like helicase ATP-binding" evidence="13">
    <location>
        <begin position="17"/>
        <end position="292"/>
    </location>
</feature>
<keyword evidence="16" id="KW-1185">Reference proteome</keyword>
<dbReference type="GO" id="GO:0000725">
    <property type="term" value="P:recombinational repair"/>
    <property type="evidence" value="ECO:0007669"/>
    <property type="project" value="TreeGrafter"/>
</dbReference>
<comment type="caution">
    <text evidence="15">The sequence shown here is derived from an EMBL/GenBank/DDBJ whole genome shotgun (WGS) entry which is preliminary data.</text>
</comment>
<evidence type="ECO:0000256" key="9">
    <source>
        <dbReference type="ARBA" id="ARBA00034808"/>
    </source>
</evidence>
<dbReference type="InterPro" id="IPR000212">
    <property type="entry name" value="DNA_helicase_UvrD/REP"/>
</dbReference>
<dbReference type="GO" id="GO:0005524">
    <property type="term" value="F:ATP binding"/>
    <property type="evidence" value="ECO:0007669"/>
    <property type="project" value="UniProtKB-UniRule"/>
</dbReference>
<evidence type="ECO:0000256" key="6">
    <source>
        <dbReference type="ARBA" id="ARBA00023125"/>
    </source>
</evidence>
<keyword evidence="2 11" id="KW-0547">Nucleotide-binding</keyword>
<dbReference type="Gene3D" id="1.10.10.160">
    <property type="match status" value="1"/>
</dbReference>
<protein>
    <recommendedName>
        <fullName evidence="9">DNA 3'-5' helicase</fullName>
        <ecNumber evidence="9">5.6.2.4</ecNumber>
    </recommendedName>
</protein>
<keyword evidence="5 11" id="KW-0067">ATP-binding</keyword>
<dbReference type="Gene3D" id="1.10.486.10">
    <property type="entry name" value="PCRA, domain 4"/>
    <property type="match status" value="1"/>
</dbReference>
<feature type="region of interest" description="Disordered" evidence="12">
    <location>
        <begin position="1"/>
        <end position="25"/>
    </location>
</feature>
<dbReference type="GO" id="GO:0003677">
    <property type="term" value="F:DNA binding"/>
    <property type="evidence" value="ECO:0007669"/>
    <property type="project" value="UniProtKB-KW"/>
</dbReference>
<evidence type="ECO:0000256" key="3">
    <source>
        <dbReference type="ARBA" id="ARBA00022801"/>
    </source>
</evidence>
<gene>
    <name evidence="15" type="ORF">HMPREF9623_00676</name>
</gene>
<dbReference type="PANTHER" id="PTHR11070:SF2">
    <property type="entry name" value="ATP-DEPENDENT DNA HELICASE SRS2"/>
    <property type="match status" value="1"/>
</dbReference>
<comment type="catalytic activity">
    <reaction evidence="10">
        <text>ATP + H2O = ADP + phosphate + H(+)</text>
        <dbReference type="Rhea" id="RHEA:13065"/>
        <dbReference type="ChEBI" id="CHEBI:15377"/>
        <dbReference type="ChEBI" id="CHEBI:15378"/>
        <dbReference type="ChEBI" id="CHEBI:30616"/>
        <dbReference type="ChEBI" id="CHEBI:43474"/>
        <dbReference type="ChEBI" id="CHEBI:456216"/>
        <dbReference type="EC" id="5.6.2.4"/>
    </reaction>
</comment>
<accession>A0AA36Y531</accession>
<proteinExistence type="inferred from homology"/>
<dbReference type="InterPro" id="IPR014016">
    <property type="entry name" value="UvrD-like_ATP-bd"/>
</dbReference>
<feature type="domain" description="UvrD-like helicase C-terminal" evidence="14">
    <location>
        <begin position="293"/>
        <end position="556"/>
    </location>
</feature>
<dbReference type="AlphaFoldDB" id="A0AA36Y531"/>
<dbReference type="InterPro" id="IPR013986">
    <property type="entry name" value="DExx_box_DNA_helicase_dom_sf"/>
</dbReference>
<reference evidence="15 16" key="1">
    <citation type="submission" date="2011-10" db="EMBL/GenBank/DDBJ databases">
        <title>The Genome Sequence of Lachnospiraceae bacterium ACC2.</title>
        <authorList>
            <consortium name="The Broad Institute Genome Sequencing Platform"/>
            <person name="Earl A."/>
            <person name="Ward D."/>
            <person name="Feldgarden M."/>
            <person name="Gevers D."/>
            <person name="Sizova M."/>
            <person name="Hazen A."/>
            <person name="Epstein S."/>
            <person name="Young S.K."/>
            <person name="Zeng Q."/>
            <person name="Gargeya S."/>
            <person name="Fitzgerald M."/>
            <person name="Haas B."/>
            <person name="Abouelleil A."/>
            <person name="Alvarado L."/>
            <person name="Arachchi H.M."/>
            <person name="Berlin A."/>
            <person name="Brown A."/>
            <person name="Chapman S.B."/>
            <person name="Chen Z."/>
            <person name="Dunbar C."/>
            <person name="Freedman E."/>
            <person name="Gearin G."/>
            <person name="Goldberg J."/>
            <person name="Griggs A."/>
            <person name="Gujja S."/>
            <person name="Heiman D."/>
            <person name="Howarth C."/>
            <person name="Larson L."/>
            <person name="Lui A."/>
            <person name="MacDonald P.J.P."/>
            <person name="Montmayeur A."/>
            <person name="Murphy C."/>
            <person name="Neiman D."/>
            <person name="Pearson M."/>
            <person name="Priest M."/>
            <person name="Roberts A."/>
            <person name="Saif S."/>
            <person name="Shea T."/>
            <person name="Shenoy N."/>
            <person name="Sisk P."/>
            <person name="Stolte C."/>
            <person name="Sykes S."/>
            <person name="Wortman J."/>
            <person name="Nusbaum C."/>
            <person name="Birren B."/>
        </authorList>
    </citation>
    <scope>NUCLEOTIDE SEQUENCE [LARGE SCALE GENOMIC DNA]</scope>
    <source>
        <strain evidence="15 16">ACC2</strain>
    </source>
</reference>
<dbReference type="EC" id="5.6.2.4" evidence="9"/>
<evidence type="ECO:0000256" key="4">
    <source>
        <dbReference type="ARBA" id="ARBA00022806"/>
    </source>
</evidence>
<name>A0AA36Y531_9FIRM</name>
<keyword evidence="3 11" id="KW-0378">Hydrolase</keyword>
<dbReference type="GO" id="GO:0016787">
    <property type="term" value="F:hydrolase activity"/>
    <property type="evidence" value="ECO:0007669"/>
    <property type="project" value="UniProtKB-UniRule"/>
</dbReference>
<evidence type="ECO:0000256" key="2">
    <source>
        <dbReference type="ARBA" id="ARBA00022741"/>
    </source>
</evidence>
<organism evidence="15 16">
    <name type="scientific">Stomatobaculum longum</name>
    <dbReference type="NCBI Taxonomy" id="796942"/>
    <lineage>
        <taxon>Bacteria</taxon>
        <taxon>Bacillati</taxon>
        <taxon>Bacillota</taxon>
        <taxon>Clostridia</taxon>
        <taxon>Lachnospirales</taxon>
        <taxon>Lachnospiraceae</taxon>
        <taxon>Stomatobaculum</taxon>
    </lineage>
</organism>
<dbReference type="EMBL" id="AGEL01000006">
    <property type="protein sequence ID" value="EHO17077.1"/>
    <property type="molecule type" value="Genomic_DNA"/>
</dbReference>
<dbReference type="PROSITE" id="PS51217">
    <property type="entry name" value="UVRD_HELICASE_CTER"/>
    <property type="match status" value="1"/>
</dbReference>
<evidence type="ECO:0000256" key="8">
    <source>
        <dbReference type="ARBA" id="ARBA00034617"/>
    </source>
</evidence>
<dbReference type="CDD" id="cd17932">
    <property type="entry name" value="DEXQc_UvrD"/>
    <property type="match status" value="1"/>
</dbReference>
<evidence type="ECO:0000256" key="5">
    <source>
        <dbReference type="ARBA" id="ARBA00022840"/>
    </source>
</evidence>
<dbReference type="PROSITE" id="PS51198">
    <property type="entry name" value="UVRD_HELICASE_ATP_BIND"/>
    <property type="match status" value="1"/>
</dbReference>
<feature type="binding site" evidence="11">
    <location>
        <begin position="38"/>
        <end position="45"/>
    </location>
    <ligand>
        <name>ATP</name>
        <dbReference type="ChEBI" id="CHEBI:30616"/>
    </ligand>
</feature>
<evidence type="ECO:0000313" key="15">
    <source>
        <dbReference type="EMBL" id="EHO17077.1"/>
    </source>
</evidence>
<keyword evidence="6" id="KW-0238">DNA-binding</keyword>
<feature type="compositionally biased region" description="Basic and acidic residues" evidence="12">
    <location>
        <begin position="1"/>
        <end position="18"/>
    </location>
</feature>
<dbReference type="SUPFAM" id="SSF52540">
    <property type="entry name" value="P-loop containing nucleoside triphosphate hydrolases"/>
    <property type="match status" value="1"/>
</dbReference>
<evidence type="ECO:0000256" key="1">
    <source>
        <dbReference type="ARBA" id="ARBA00009922"/>
    </source>
</evidence>
<keyword evidence="4 11" id="KW-0347">Helicase</keyword>
<evidence type="ECO:0000256" key="10">
    <source>
        <dbReference type="ARBA" id="ARBA00048988"/>
    </source>
</evidence>
<dbReference type="Pfam" id="PF13361">
    <property type="entry name" value="UvrD_C"/>
    <property type="match status" value="2"/>
</dbReference>
<evidence type="ECO:0000259" key="14">
    <source>
        <dbReference type="PROSITE" id="PS51217"/>
    </source>
</evidence>
<comment type="similarity">
    <text evidence="1">Belongs to the helicase family. UvrD subfamily.</text>
</comment>
<evidence type="ECO:0000313" key="16">
    <source>
        <dbReference type="Proteomes" id="UP000018466"/>
    </source>
</evidence>
<dbReference type="Gene3D" id="3.40.50.300">
    <property type="entry name" value="P-loop containing nucleotide triphosphate hydrolases"/>
    <property type="match status" value="2"/>
</dbReference>
<dbReference type="InterPro" id="IPR027417">
    <property type="entry name" value="P-loop_NTPase"/>
</dbReference>
<dbReference type="Pfam" id="PF00580">
    <property type="entry name" value="UvrD-helicase"/>
    <property type="match status" value="1"/>
</dbReference>
<dbReference type="GO" id="GO:0043138">
    <property type="term" value="F:3'-5' DNA helicase activity"/>
    <property type="evidence" value="ECO:0007669"/>
    <property type="project" value="UniProtKB-EC"/>
</dbReference>
<evidence type="ECO:0000256" key="7">
    <source>
        <dbReference type="ARBA" id="ARBA00023235"/>
    </source>
</evidence>
<evidence type="ECO:0000259" key="13">
    <source>
        <dbReference type="PROSITE" id="PS51198"/>
    </source>
</evidence>
<dbReference type="PANTHER" id="PTHR11070">
    <property type="entry name" value="UVRD / RECB / PCRA DNA HELICASE FAMILY MEMBER"/>
    <property type="match status" value="1"/>
</dbReference>
<dbReference type="Proteomes" id="UP000018466">
    <property type="component" value="Unassembled WGS sequence"/>
</dbReference>
<dbReference type="InterPro" id="IPR014017">
    <property type="entry name" value="DNA_helicase_UvrD-like_C"/>
</dbReference>
<evidence type="ECO:0000256" key="11">
    <source>
        <dbReference type="PROSITE-ProRule" id="PRU00560"/>
    </source>
</evidence>
<evidence type="ECO:0000256" key="12">
    <source>
        <dbReference type="SAM" id="MobiDB-lite"/>
    </source>
</evidence>